<evidence type="ECO:0000256" key="2">
    <source>
        <dbReference type="ARBA" id="ARBA00061420"/>
    </source>
</evidence>
<dbReference type="OMA" id="FEHLYPC"/>
<sequence length="661" mass="74918">MLANPLSFNPLLALSNYQTVHDGPIDNPSVSGAIDLANIKDLPETDDALRPSHATALKVMHILESYSVNAKGLSTVAEDVRTFLPMIVSYIESQEPVRMVLPAFPFKSPNCEDKALGILPDLGEELALHHLNGLCQNIGRVYEHGAEVHITSDGLVYNDLMGVSDETVWEYGETLRKMAVEQKLEHIRFIRLAELLDHHPCSTRDPESAKAFYLAHAPCLRRELTIRFGDPSFSPDAAIKSDMDVCLTYRGYIKFLTKDLAQKLAGKSKRARANEISQTARSMIVRGQMFAAAIRAQRGNYVRLSIHESAKGRKLSIPLIPQKLGIIGHTPWHSCIAVGVDGSYRATHADQVRDTHDLVYKDGRPYCYRQRSELFDWAEDGLQVQFEHLYPCGLIIRPVGTSSQPPSIRNIPMRKLRQLSCHMSPVICRGFSDTDNEDLFVDKAAELGKVAAWSQDIIVKVRDSKRQDKNNNNVKSNEAMPMHFDGMFRLEYKTDPQTGETVRVQNIPRYQFFTCRATAPEDSGFTLFANSRLFFRYLPAPWSTERLQKVTWGMDNDGFWDAKIYNLPLVIPHPVSGLPCLRWHQPWAADQTKFSTCDVTIHNDDASLIPQIDDLTYDYRVCKRFAWHVGDVLVNDNISMLHTRTAYTSDCDRELWRIHCD</sequence>
<dbReference type="SUPFAM" id="SSF51197">
    <property type="entry name" value="Clavaminate synthase-like"/>
    <property type="match status" value="1"/>
</dbReference>
<dbReference type="GO" id="GO:0016491">
    <property type="term" value="F:oxidoreductase activity"/>
    <property type="evidence" value="ECO:0007669"/>
    <property type="project" value="UniProtKB-KW"/>
</dbReference>
<dbReference type="InterPro" id="IPR007817">
    <property type="entry name" value="Isocyanide_synthase_DIT1"/>
</dbReference>
<evidence type="ECO:0000259" key="3">
    <source>
        <dbReference type="Pfam" id="PF02668"/>
    </source>
</evidence>
<evidence type="ECO:0000256" key="1">
    <source>
        <dbReference type="ARBA" id="ARBA00023002"/>
    </source>
</evidence>
<evidence type="ECO:0000313" key="5">
    <source>
        <dbReference type="Proteomes" id="UP000188318"/>
    </source>
</evidence>
<dbReference type="Gene3D" id="3.60.130.10">
    <property type="entry name" value="Clavaminate synthase-like"/>
    <property type="match status" value="1"/>
</dbReference>
<dbReference type="Proteomes" id="UP000188318">
    <property type="component" value="Unassembled WGS sequence"/>
</dbReference>
<dbReference type="EMBL" id="KV907515">
    <property type="protein sequence ID" value="OOF90681.1"/>
    <property type="molecule type" value="Genomic_DNA"/>
</dbReference>
<gene>
    <name evidence="4" type="ORF">ASPCADRAFT_510701</name>
</gene>
<feature type="domain" description="TauD/TfdA-like" evidence="3">
    <location>
        <begin position="484"/>
        <end position="658"/>
    </location>
</feature>
<dbReference type="PANTHER" id="PTHR37285:SF6">
    <property type="entry name" value="BIOSYNTHESIS PROTEIN, PUTATIVE (AFU_ORTHOLOGUE AFUA_5G02660)-RELATED"/>
    <property type="match status" value="1"/>
</dbReference>
<dbReference type="InterPro" id="IPR042098">
    <property type="entry name" value="TauD-like_sf"/>
</dbReference>
<dbReference type="AlphaFoldDB" id="A0A1R3R877"/>
<keyword evidence="1" id="KW-0560">Oxidoreductase</keyword>
<evidence type="ECO:0000313" key="4">
    <source>
        <dbReference type="EMBL" id="OOF90681.1"/>
    </source>
</evidence>
<keyword evidence="5" id="KW-1185">Reference proteome</keyword>
<dbReference type="OrthoDB" id="429813at2759"/>
<protein>
    <recommendedName>
        <fullName evidence="3">TauD/TfdA-like domain-containing protein</fullName>
    </recommendedName>
</protein>
<accession>A0A1R3R877</accession>
<dbReference type="VEuPathDB" id="FungiDB:ASPCADRAFT_510701"/>
<dbReference type="Pfam" id="PF02668">
    <property type="entry name" value="TauD"/>
    <property type="match status" value="1"/>
</dbReference>
<name>A0A1R3R877_ASPC5</name>
<reference evidence="5" key="1">
    <citation type="journal article" date="2017" name="Genome Biol.">
        <title>Comparative genomics reveals high biological diversity and specific adaptations in the industrially and medically important fungal genus Aspergillus.</title>
        <authorList>
            <person name="de Vries R.P."/>
            <person name="Riley R."/>
            <person name="Wiebenga A."/>
            <person name="Aguilar-Osorio G."/>
            <person name="Amillis S."/>
            <person name="Uchima C.A."/>
            <person name="Anderluh G."/>
            <person name="Asadollahi M."/>
            <person name="Askin M."/>
            <person name="Barry K."/>
            <person name="Battaglia E."/>
            <person name="Bayram O."/>
            <person name="Benocci T."/>
            <person name="Braus-Stromeyer S.A."/>
            <person name="Caldana C."/>
            <person name="Canovas D."/>
            <person name="Cerqueira G.C."/>
            <person name="Chen F."/>
            <person name="Chen W."/>
            <person name="Choi C."/>
            <person name="Clum A."/>
            <person name="Dos Santos R.A."/>
            <person name="Damasio A.R."/>
            <person name="Diallinas G."/>
            <person name="Emri T."/>
            <person name="Fekete E."/>
            <person name="Flipphi M."/>
            <person name="Freyberg S."/>
            <person name="Gallo A."/>
            <person name="Gournas C."/>
            <person name="Habgood R."/>
            <person name="Hainaut M."/>
            <person name="Harispe M.L."/>
            <person name="Henrissat B."/>
            <person name="Hilden K.S."/>
            <person name="Hope R."/>
            <person name="Hossain A."/>
            <person name="Karabika E."/>
            <person name="Karaffa L."/>
            <person name="Karanyi Z."/>
            <person name="Krasevec N."/>
            <person name="Kuo A."/>
            <person name="Kusch H."/>
            <person name="LaButti K."/>
            <person name="Lagendijk E.L."/>
            <person name="Lapidus A."/>
            <person name="Levasseur A."/>
            <person name="Lindquist E."/>
            <person name="Lipzen A."/>
            <person name="Logrieco A.F."/>
            <person name="MacCabe A."/>
            <person name="Maekelae M.R."/>
            <person name="Malavazi I."/>
            <person name="Melin P."/>
            <person name="Meyer V."/>
            <person name="Mielnichuk N."/>
            <person name="Miskei M."/>
            <person name="Molnar A.P."/>
            <person name="Mule G."/>
            <person name="Ngan C.Y."/>
            <person name="Orejas M."/>
            <person name="Orosz E."/>
            <person name="Ouedraogo J.P."/>
            <person name="Overkamp K.M."/>
            <person name="Park H.-S."/>
            <person name="Perrone G."/>
            <person name="Piumi F."/>
            <person name="Punt P.J."/>
            <person name="Ram A.F."/>
            <person name="Ramon A."/>
            <person name="Rauscher S."/>
            <person name="Record E."/>
            <person name="Riano-Pachon D.M."/>
            <person name="Robert V."/>
            <person name="Roehrig J."/>
            <person name="Ruller R."/>
            <person name="Salamov A."/>
            <person name="Salih N.S."/>
            <person name="Samson R.A."/>
            <person name="Sandor E."/>
            <person name="Sanguinetti M."/>
            <person name="Schuetze T."/>
            <person name="Sepcic K."/>
            <person name="Shelest E."/>
            <person name="Sherlock G."/>
            <person name="Sophianopoulou V."/>
            <person name="Squina F.M."/>
            <person name="Sun H."/>
            <person name="Susca A."/>
            <person name="Todd R.B."/>
            <person name="Tsang A."/>
            <person name="Unkles S.E."/>
            <person name="van de Wiele N."/>
            <person name="van Rossen-Uffink D."/>
            <person name="Oliveira J.V."/>
            <person name="Vesth T.C."/>
            <person name="Visser J."/>
            <person name="Yu J.-H."/>
            <person name="Zhou M."/>
            <person name="Andersen M.R."/>
            <person name="Archer D.B."/>
            <person name="Baker S.E."/>
            <person name="Benoit I."/>
            <person name="Brakhage A.A."/>
            <person name="Braus G.H."/>
            <person name="Fischer R."/>
            <person name="Frisvad J.C."/>
            <person name="Goldman G.H."/>
            <person name="Houbraken J."/>
            <person name="Oakley B."/>
            <person name="Pocsi I."/>
            <person name="Scazzocchio C."/>
            <person name="Seiboth B."/>
            <person name="vanKuyk P.A."/>
            <person name="Wortman J."/>
            <person name="Dyer P.S."/>
            <person name="Grigoriev I.V."/>
        </authorList>
    </citation>
    <scope>NUCLEOTIDE SEQUENCE [LARGE SCALE GENOMIC DNA]</scope>
    <source>
        <strain evidence="5">ITEM 5010</strain>
    </source>
</reference>
<comment type="similarity">
    <text evidence="2">Belongs to the isocyanide synthase family.</text>
</comment>
<dbReference type="FunFam" id="3.60.130.10:FF:000012">
    <property type="entry name" value="Pyoverdine/dityrosine biosynthesis protein, putative (AFU_orthologue AFUA_5G02660)"/>
    <property type="match status" value="1"/>
</dbReference>
<proteinExistence type="inferred from homology"/>
<dbReference type="STRING" id="602072.A0A1R3R877"/>
<dbReference type="Pfam" id="PF05141">
    <property type="entry name" value="DIT1_PvcA"/>
    <property type="match status" value="1"/>
</dbReference>
<dbReference type="PANTHER" id="PTHR37285">
    <property type="entry name" value="SPORE WALL MATURATION PROTEIN DIT1"/>
    <property type="match status" value="1"/>
</dbReference>
<dbReference type="InterPro" id="IPR003819">
    <property type="entry name" value="TauD/TfdA-like"/>
</dbReference>
<organism evidence="4 5">
    <name type="scientific">Aspergillus carbonarius (strain ITEM 5010)</name>
    <dbReference type="NCBI Taxonomy" id="602072"/>
    <lineage>
        <taxon>Eukaryota</taxon>
        <taxon>Fungi</taxon>
        <taxon>Dikarya</taxon>
        <taxon>Ascomycota</taxon>
        <taxon>Pezizomycotina</taxon>
        <taxon>Eurotiomycetes</taxon>
        <taxon>Eurotiomycetidae</taxon>
        <taxon>Eurotiales</taxon>
        <taxon>Aspergillaceae</taxon>
        <taxon>Aspergillus</taxon>
        <taxon>Aspergillus subgen. Circumdati</taxon>
    </lineage>
</organism>